<dbReference type="Proteomes" id="UP001176517">
    <property type="component" value="Unassembled WGS sequence"/>
</dbReference>
<dbReference type="AlphaFoldDB" id="A0AAN6GKF5"/>
<accession>A0AAN6GKF5</accession>
<proteinExistence type="predicted"/>
<keyword evidence="2" id="KW-1185">Reference proteome</keyword>
<comment type="caution">
    <text evidence="1">The sequence shown here is derived from an EMBL/GenBank/DDBJ whole genome shotgun (WGS) entry which is preliminary data.</text>
</comment>
<reference evidence="1" key="1">
    <citation type="journal article" date="2023" name="PhytoFront">
        <title>Draft Genome Resources of Seven Strains of Tilletia horrida, Causal Agent of Kernel Smut of Rice.</title>
        <authorList>
            <person name="Khanal S."/>
            <person name="Antony Babu S."/>
            <person name="Zhou X.G."/>
        </authorList>
    </citation>
    <scope>NUCLEOTIDE SEQUENCE</scope>
    <source>
        <strain evidence="1">TX6</strain>
    </source>
</reference>
<evidence type="ECO:0000313" key="1">
    <source>
        <dbReference type="EMBL" id="KAK0541783.1"/>
    </source>
</evidence>
<protein>
    <submittedName>
        <fullName evidence="1">Uncharacterized protein</fullName>
    </submittedName>
</protein>
<gene>
    <name evidence="1" type="ORF">OC846_006944</name>
</gene>
<evidence type="ECO:0000313" key="2">
    <source>
        <dbReference type="Proteomes" id="UP001176517"/>
    </source>
</evidence>
<sequence>MGIDIRSNMKRHVALCKTERDDPRPAIAPETRNTPPMMTIEWLSGHLKANEPHGYVGPESNQVGTWLDRLSAPEIMEGQDLQKMFTLIGLPRYSNEGKETEVRYPLPVGQDVFDSIGAGLEQLHKDMKKLPVPWRQLLNSEQPELSWTRRPSNLKPQTEVHYSRVGRQMVLFLVRLYVKCYGPSPDCDALDVSRQDVEDGLETAMNAMFNADSTLKAHVHNILAGGGYEWAVYSILSLMVTSSVPEDLSQSLLVLFVTTLAIKDPVNRTFATAKAFTPELSRIIYLGKAAWAVGEMDRIREECSLDSIIHMLIQSGKTVDDYKAQRFAEEYRRALGSDALFNIGLRWLLSLRLLGQKIAADADGNARLAWARDGQ</sequence>
<organism evidence="1 2">
    <name type="scientific">Tilletia horrida</name>
    <dbReference type="NCBI Taxonomy" id="155126"/>
    <lineage>
        <taxon>Eukaryota</taxon>
        <taxon>Fungi</taxon>
        <taxon>Dikarya</taxon>
        <taxon>Basidiomycota</taxon>
        <taxon>Ustilaginomycotina</taxon>
        <taxon>Exobasidiomycetes</taxon>
        <taxon>Tilletiales</taxon>
        <taxon>Tilletiaceae</taxon>
        <taxon>Tilletia</taxon>
    </lineage>
</organism>
<name>A0AAN6GKF5_9BASI</name>
<dbReference type="EMBL" id="JAPDMZ010000755">
    <property type="protein sequence ID" value="KAK0541783.1"/>
    <property type="molecule type" value="Genomic_DNA"/>
</dbReference>
<feature type="non-terminal residue" evidence="1">
    <location>
        <position position="375"/>
    </location>
</feature>